<dbReference type="Pfam" id="PF07484">
    <property type="entry name" value="Collar"/>
    <property type="match status" value="1"/>
</dbReference>
<dbReference type="Proteomes" id="UP000288102">
    <property type="component" value="Unassembled WGS sequence"/>
</dbReference>
<gene>
    <name evidence="2" type="ORF">D0817_01205</name>
</gene>
<accession>A0A434AD38</accession>
<evidence type="ECO:0000259" key="1">
    <source>
        <dbReference type="Pfam" id="PF07484"/>
    </source>
</evidence>
<evidence type="ECO:0000313" key="2">
    <source>
        <dbReference type="EMBL" id="RUT72265.1"/>
    </source>
</evidence>
<keyword evidence="3" id="KW-1185">Reference proteome</keyword>
<dbReference type="SUPFAM" id="SSF88874">
    <property type="entry name" value="Receptor-binding domain of short tail fibre protein gp12"/>
    <property type="match status" value="1"/>
</dbReference>
<comment type="caution">
    <text evidence="2">The sequence shown here is derived from an EMBL/GenBank/DDBJ whole genome shotgun (WGS) entry which is preliminary data.</text>
</comment>
<protein>
    <submittedName>
        <fullName evidence="2">Phage tail protein</fullName>
    </submittedName>
</protein>
<evidence type="ECO:0000313" key="3">
    <source>
        <dbReference type="Proteomes" id="UP000288102"/>
    </source>
</evidence>
<proteinExistence type="predicted"/>
<dbReference type="InterPro" id="IPR011083">
    <property type="entry name" value="Phage_tail_collar_dom"/>
</dbReference>
<dbReference type="Gene3D" id="3.90.1340.10">
    <property type="entry name" value="Phage tail collar domain"/>
    <property type="match status" value="1"/>
</dbReference>
<dbReference type="EMBL" id="QWDM01000001">
    <property type="protein sequence ID" value="RUT72265.1"/>
    <property type="molecule type" value="Genomic_DNA"/>
</dbReference>
<organism evidence="2 3">
    <name type="scientific">Flavobacterium cupreum</name>
    <dbReference type="NCBI Taxonomy" id="2133766"/>
    <lineage>
        <taxon>Bacteria</taxon>
        <taxon>Pseudomonadati</taxon>
        <taxon>Bacteroidota</taxon>
        <taxon>Flavobacteriia</taxon>
        <taxon>Flavobacteriales</taxon>
        <taxon>Flavobacteriaceae</taxon>
        <taxon>Flavobacterium</taxon>
    </lineage>
</organism>
<name>A0A434AD38_9FLAO</name>
<dbReference type="OrthoDB" id="9810174at2"/>
<feature type="domain" description="Phage tail collar" evidence="1">
    <location>
        <begin position="7"/>
        <end position="62"/>
    </location>
</feature>
<dbReference type="AlphaFoldDB" id="A0A434AD38"/>
<dbReference type="InterPro" id="IPR037053">
    <property type="entry name" value="Phage_tail_collar_dom_sf"/>
</dbReference>
<reference evidence="3" key="1">
    <citation type="journal article" date="2019" name="Syst. Appl. Microbiol.">
        <title>Flavobacterium circumlabens sp. nov. and Flavobacterium cupreum sp. nov., two psychrotrophic species isolated from Antarctic environmental samples.</title>
        <authorList>
            <person name="Kralova S."/>
            <person name="Busse H.-J."/>
            <person name="Svec P."/>
            <person name="Maslanova I."/>
            <person name="Stankova E."/>
            <person name="Bartak M."/>
            <person name="Sedlacek I."/>
        </authorList>
    </citation>
    <scope>NUCLEOTIDE SEQUENCE [LARGE SCALE GENOMIC DNA]</scope>
    <source>
        <strain evidence="3">CCM 8825</strain>
    </source>
</reference>
<sequence>MMEEFLGVVKLFAGNFAPRGWALCNGQIMSIAQNNALFAILGTTYGGNGQTTFALPNLQGSVAIGAGNGGGSNYVLGQVAGTPTVSLLTSNLPAHVHAGPATLAVSSANSTDAVPVAGASIATPGSIVSRAFAPTLGFTTSTPNVNLTTSIVTGATGNNIPVSIMQPYVALTYIICLEGIFPSRN</sequence>